<dbReference type="AlphaFoldDB" id="A0A0J0XWY1"/>
<gene>
    <name evidence="2" type="ORF">CC85DRAFT_110253</name>
</gene>
<feature type="coiled-coil region" evidence="1">
    <location>
        <begin position="49"/>
        <end position="104"/>
    </location>
</feature>
<dbReference type="EMBL" id="KQ087180">
    <property type="protein sequence ID" value="KLT45575.1"/>
    <property type="molecule type" value="Genomic_DNA"/>
</dbReference>
<accession>A0A0J0XWY1</accession>
<proteinExistence type="predicted"/>
<keyword evidence="1" id="KW-0175">Coiled coil</keyword>
<evidence type="ECO:0000256" key="1">
    <source>
        <dbReference type="SAM" id="Coils"/>
    </source>
</evidence>
<dbReference type="GeneID" id="28979918"/>
<reference evidence="2 3" key="1">
    <citation type="submission" date="2015-03" db="EMBL/GenBank/DDBJ databases">
        <title>Genomics and transcriptomics of the oil-accumulating basidiomycete yeast T. oleaginosus allow insights into substrate utilization and the diverse evolutionary trajectories of mating systems in fungi.</title>
        <authorList>
            <consortium name="DOE Joint Genome Institute"/>
            <person name="Kourist R."/>
            <person name="Kracht O."/>
            <person name="Bracharz F."/>
            <person name="Lipzen A."/>
            <person name="Nolan M."/>
            <person name="Ohm R."/>
            <person name="Grigoriev I."/>
            <person name="Sun S."/>
            <person name="Heitman J."/>
            <person name="Bruck T."/>
            <person name="Nowrousian M."/>
        </authorList>
    </citation>
    <scope>NUCLEOTIDE SEQUENCE [LARGE SCALE GENOMIC DNA]</scope>
    <source>
        <strain evidence="2 3">IBC0246</strain>
    </source>
</reference>
<keyword evidence="3" id="KW-1185">Reference proteome</keyword>
<evidence type="ECO:0000313" key="2">
    <source>
        <dbReference type="EMBL" id="KLT45575.1"/>
    </source>
</evidence>
<name>A0A0J0XWY1_9TREE</name>
<dbReference type="RefSeq" id="XP_018282066.1">
    <property type="nucleotide sequence ID" value="XM_018419315.1"/>
</dbReference>
<sequence length="184" mass="20195">MTSITDRLEALKAQEDVLPLDEFAEQLKELHLEERAQVNATWTSVAQEKARHVAERRDAQTRLADAKRRQIEAVHVLAAAQRQLDGARREVAAVETEIADTDGRIAALARDIESEYIALATPRARPVYEYFAAFMKAHPGIMSPRAGTPSSKTVSLPASPDAKEAKLDDVVVEVVEVAEVAVEA</sequence>
<organism evidence="2 3">
    <name type="scientific">Cutaneotrichosporon oleaginosum</name>
    <dbReference type="NCBI Taxonomy" id="879819"/>
    <lineage>
        <taxon>Eukaryota</taxon>
        <taxon>Fungi</taxon>
        <taxon>Dikarya</taxon>
        <taxon>Basidiomycota</taxon>
        <taxon>Agaricomycotina</taxon>
        <taxon>Tremellomycetes</taxon>
        <taxon>Trichosporonales</taxon>
        <taxon>Trichosporonaceae</taxon>
        <taxon>Cutaneotrichosporon</taxon>
    </lineage>
</organism>
<evidence type="ECO:0000313" key="3">
    <source>
        <dbReference type="Proteomes" id="UP000053611"/>
    </source>
</evidence>
<dbReference type="Proteomes" id="UP000053611">
    <property type="component" value="Unassembled WGS sequence"/>
</dbReference>
<protein>
    <submittedName>
        <fullName evidence="2">Uncharacterized protein</fullName>
    </submittedName>
</protein>